<dbReference type="InterPro" id="IPR035965">
    <property type="entry name" value="PAS-like_dom_sf"/>
</dbReference>
<dbReference type="PANTHER" id="PTHR45138">
    <property type="entry name" value="REGULATORY COMPONENTS OF SENSORY TRANSDUCTION SYSTEM"/>
    <property type="match status" value="1"/>
</dbReference>
<evidence type="ECO:0000256" key="1">
    <source>
        <dbReference type="ARBA" id="ARBA00012528"/>
    </source>
</evidence>
<reference evidence="6 7" key="1">
    <citation type="submission" date="2020-02" db="EMBL/GenBank/DDBJ databases">
        <title>Comparative genomics of sulfur disproportionating microorganisms.</title>
        <authorList>
            <person name="Ward L.M."/>
            <person name="Bertran E."/>
            <person name="Johnston D.T."/>
        </authorList>
    </citation>
    <scope>NUCLEOTIDE SEQUENCE [LARGE SCALE GENOMIC DNA]</scope>
    <source>
        <strain evidence="6 7">DSM 3696</strain>
    </source>
</reference>
<dbReference type="Pfam" id="PF00990">
    <property type="entry name" value="GGDEF"/>
    <property type="match status" value="1"/>
</dbReference>
<comment type="catalytic activity">
    <reaction evidence="2">
        <text>2 GTP = 3',3'-c-di-GMP + 2 diphosphate</text>
        <dbReference type="Rhea" id="RHEA:24898"/>
        <dbReference type="ChEBI" id="CHEBI:33019"/>
        <dbReference type="ChEBI" id="CHEBI:37565"/>
        <dbReference type="ChEBI" id="CHEBI:58805"/>
        <dbReference type="EC" id="2.7.7.65"/>
    </reaction>
</comment>
<dbReference type="AlphaFoldDB" id="A0A7K3NQ03"/>
<evidence type="ECO:0000259" key="4">
    <source>
        <dbReference type="PROSITE" id="PS50113"/>
    </source>
</evidence>
<dbReference type="Pfam" id="PF13426">
    <property type="entry name" value="PAS_9"/>
    <property type="match status" value="1"/>
</dbReference>
<evidence type="ECO:0000259" key="3">
    <source>
        <dbReference type="PROSITE" id="PS50112"/>
    </source>
</evidence>
<dbReference type="SMART" id="SM00086">
    <property type="entry name" value="PAC"/>
    <property type="match status" value="2"/>
</dbReference>
<evidence type="ECO:0000313" key="6">
    <source>
        <dbReference type="EMBL" id="NDY58286.1"/>
    </source>
</evidence>
<dbReference type="InterPro" id="IPR001610">
    <property type="entry name" value="PAC"/>
</dbReference>
<dbReference type="RefSeq" id="WP_163303359.1">
    <property type="nucleotide sequence ID" value="NZ_JAAGRQ010000089.1"/>
</dbReference>
<dbReference type="SUPFAM" id="SSF55073">
    <property type="entry name" value="Nucleotide cyclase"/>
    <property type="match status" value="1"/>
</dbReference>
<protein>
    <recommendedName>
        <fullName evidence="1">diguanylate cyclase</fullName>
        <ecNumber evidence="1">2.7.7.65</ecNumber>
    </recommendedName>
</protein>
<dbReference type="CDD" id="cd00130">
    <property type="entry name" value="PAS"/>
    <property type="match status" value="2"/>
</dbReference>
<keyword evidence="7" id="KW-1185">Reference proteome</keyword>
<feature type="domain" description="GGDEF" evidence="5">
    <location>
        <begin position="353"/>
        <end position="486"/>
    </location>
</feature>
<dbReference type="SMART" id="SM00091">
    <property type="entry name" value="PAS"/>
    <property type="match status" value="2"/>
</dbReference>
<dbReference type="InterPro" id="IPR043128">
    <property type="entry name" value="Rev_trsase/Diguanyl_cyclase"/>
</dbReference>
<evidence type="ECO:0000313" key="7">
    <source>
        <dbReference type="Proteomes" id="UP000469724"/>
    </source>
</evidence>
<comment type="caution">
    <text evidence="6">The sequence shown here is derived from an EMBL/GenBank/DDBJ whole genome shotgun (WGS) entry which is preliminary data.</text>
</comment>
<proteinExistence type="predicted"/>
<dbReference type="EC" id="2.7.7.65" evidence="1"/>
<dbReference type="PROSITE" id="PS50887">
    <property type="entry name" value="GGDEF"/>
    <property type="match status" value="1"/>
</dbReference>
<dbReference type="CDD" id="cd01949">
    <property type="entry name" value="GGDEF"/>
    <property type="match status" value="1"/>
</dbReference>
<feature type="domain" description="PAC" evidence="4">
    <location>
        <begin position="131"/>
        <end position="183"/>
    </location>
</feature>
<dbReference type="Gene3D" id="3.30.70.270">
    <property type="match status" value="1"/>
</dbReference>
<dbReference type="InterPro" id="IPR000014">
    <property type="entry name" value="PAS"/>
</dbReference>
<dbReference type="GO" id="GO:0052621">
    <property type="term" value="F:diguanylate cyclase activity"/>
    <property type="evidence" value="ECO:0007669"/>
    <property type="project" value="UniProtKB-EC"/>
</dbReference>
<dbReference type="Pfam" id="PF08448">
    <property type="entry name" value="PAS_4"/>
    <property type="match status" value="1"/>
</dbReference>
<dbReference type="EMBL" id="JAAGRQ010000089">
    <property type="protein sequence ID" value="NDY58286.1"/>
    <property type="molecule type" value="Genomic_DNA"/>
</dbReference>
<accession>A0A7K3NQ03</accession>
<dbReference type="FunFam" id="3.30.70.270:FF:000001">
    <property type="entry name" value="Diguanylate cyclase domain protein"/>
    <property type="match status" value="1"/>
</dbReference>
<feature type="domain" description="PAC" evidence="4">
    <location>
        <begin position="263"/>
        <end position="314"/>
    </location>
</feature>
<evidence type="ECO:0000256" key="2">
    <source>
        <dbReference type="ARBA" id="ARBA00034247"/>
    </source>
</evidence>
<name>A0A7K3NQ03_9BACT</name>
<dbReference type="GO" id="GO:0043709">
    <property type="term" value="P:cell adhesion involved in single-species biofilm formation"/>
    <property type="evidence" value="ECO:0007669"/>
    <property type="project" value="TreeGrafter"/>
</dbReference>
<organism evidence="6 7">
    <name type="scientific">Desulfolutivibrio sulfodismutans</name>
    <dbReference type="NCBI Taxonomy" id="63561"/>
    <lineage>
        <taxon>Bacteria</taxon>
        <taxon>Pseudomonadati</taxon>
        <taxon>Thermodesulfobacteriota</taxon>
        <taxon>Desulfovibrionia</taxon>
        <taxon>Desulfovibrionales</taxon>
        <taxon>Desulfovibrionaceae</taxon>
        <taxon>Desulfolutivibrio</taxon>
    </lineage>
</organism>
<dbReference type="NCBIfam" id="TIGR00229">
    <property type="entry name" value="sensory_box"/>
    <property type="match status" value="2"/>
</dbReference>
<dbReference type="InterPro" id="IPR000160">
    <property type="entry name" value="GGDEF_dom"/>
</dbReference>
<dbReference type="SUPFAM" id="SSF55785">
    <property type="entry name" value="PYP-like sensor domain (PAS domain)"/>
    <property type="match status" value="2"/>
</dbReference>
<dbReference type="InterPro" id="IPR050469">
    <property type="entry name" value="Diguanylate_Cyclase"/>
</dbReference>
<feature type="domain" description="PAS" evidence="3">
    <location>
        <begin position="42"/>
        <end position="113"/>
    </location>
</feature>
<dbReference type="Proteomes" id="UP000469724">
    <property type="component" value="Unassembled WGS sequence"/>
</dbReference>
<dbReference type="GO" id="GO:0005886">
    <property type="term" value="C:plasma membrane"/>
    <property type="evidence" value="ECO:0007669"/>
    <property type="project" value="TreeGrafter"/>
</dbReference>
<dbReference type="PROSITE" id="PS50112">
    <property type="entry name" value="PAS"/>
    <property type="match status" value="1"/>
</dbReference>
<sequence length="487" mass="54324">MKNSKIAKDNSRIKSKNSLQRSTEVGKSDVVRKLIGEVPLQTKALQNAIFNSVNFSCIATDSTGLIQIFNVGAENLLGFKAEEVVDKFTPADLSDPQEISSRAMALSTELNAPISPGFEALVFKASRGIEDIYELTYIRKDQSRFPAVVSVTALRNDQETIIGYLLISTDNSLRKIAEERLALYSRMVEKNERFIRSITSNIPGLVSYWDKNLICTYANKAYFSWFGRTPEQMMGISIRELMGDALFRINEPFIGSVLQGDSPSFELSLRKSDGSTGYALASYIPDVQDHEVCGFSVLMSDVTELKTTQMALTKSVDELEILATTDLLTGIGNRRYFFERSEAEILRSIRYDLPLIFLMIDIDHFKSINDTFGHDTGDHILKSLATTAQNILRTTDVLGRIGGEEFGALLIQTGIEEGKHIAERLRKSIQDIVLKTNNSNIRLTVSIGLAVFEGREDSLDAIMKRADVALYKAKESGRNRVCIFVES</sequence>
<dbReference type="Gene3D" id="3.30.450.20">
    <property type="entry name" value="PAS domain"/>
    <property type="match status" value="2"/>
</dbReference>
<dbReference type="NCBIfam" id="TIGR00254">
    <property type="entry name" value="GGDEF"/>
    <property type="match status" value="1"/>
</dbReference>
<dbReference type="PANTHER" id="PTHR45138:SF9">
    <property type="entry name" value="DIGUANYLATE CYCLASE DGCM-RELATED"/>
    <property type="match status" value="1"/>
</dbReference>
<gene>
    <name evidence="6" type="ORF">G3N56_16255</name>
</gene>
<dbReference type="InterPro" id="IPR000700">
    <property type="entry name" value="PAS-assoc_C"/>
</dbReference>
<evidence type="ECO:0000259" key="5">
    <source>
        <dbReference type="PROSITE" id="PS50887"/>
    </source>
</evidence>
<dbReference type="PROSITE" id="PS50113">
    <property type="entry name" value="PAC"/>
    <property type="match status" value="2"/>
</dbReference>
<dbReference type="InterPro" id="IPR013656">
    <property type="entry name" value="PAS_4"/>
</dbReference>
<dbReference type="GO" id="GO:1902201">
    <property type="term" value="P:negative regulation of bacterial-type flagellum-dependent cell motility"/>
    <property type="evidence" value="ECO:0007669"/>
    <property type="project" value="TreeGrafter"/>
</dbReference>
<dbReference type="InterPro" id="IPR029787">
    <property type="entry name" value="Nucleotide_cyclase"/>
</dbReference>
<dbReference type="SMART" id="SM00267">
    <property type="entry name" value="GGDEF"/>
    <property type="match status" value="1"/>
</dbReference>